<name>A0ABD5VYC3_9EURY</name>
<dbReference type="PROSITE" id="PS51186">
    <property type="entry name" value="GNAT"/>
    <property type="match status" value="1"/>
</dbReference>
<accession>A0ABD5VYC3</accession>
<dbReference type="InterPro" id="IPR016181">
    <property type="entry name" value="Acyl_CoA_acyltransferase"/>
</dbReference>
<evidence type="ECO:0000259" key="1">
    <source>
        <dbReference type="PROSITE" id="PS51186"/>
    </source>
</evidence>
<dbReference type="InterPro" id="IPR000182">
    <property type="entry name" value="GNAT_dom"/>
</dbReference>
<feature type="domain" description="N-acetyltransferase" evidence="1">
    <location>
        <begin position="12"/>
        <end position="172"/>
    </location>
</feature>
<keyword evidence="3" id="KW-1185">Reference proteome</keyword>
<dbReference type="AlphaFoldDB" id="A0ABD5VYC3"/>
<keyword evidence="2" id="KW-0808">Transferase</keyword>
<dbReference type="Pfam" id="PF13302">
    <property type="entry name" value="Acetyltransf_3"/>
    <property type="match status" value="1"/>
</dbReference>
<evidence type="ECO:0000313" key="3">
    <source>
        <dbReference type="Proteomes" id="UP001596445"/>
    </source>
</evidence>
<dbReference type="PANTHER" id="PTHR43441:SF2">
    <property type="entry name" value="FAMILY ACETYLTRANSFERASE, PUTATIVE (AFU_ORTHOLOGUE AFUA_7G00850)-RELATED"/>
    <property type="match status" value="1"/>
</dbReference>
<dbReference type="GO" id="GO:0016746">
    <property type="term" value="F:acyltransferase activity"/>
    <property type="evidence" value="ECO:0007669"/>
    <property type="project" value="UniProtKB-KW"/>
</dbReference>
<dbReference type="Gene3D" id="3.40.630.30">
    <property type="match status" value="1"/>
</dbReference>
<dbReference type="Proteomes" id="UP001596445">
    <property type="component" value="Unassembled WGS sequence"/>
</dbReference>
<dbReference type="EC" id="2.3.-.-" evidence="2"/>
<dbReference type="CDD" id="cd04301">
    <property type="entry name" value="NAT_SF"/>
    <property type="match status" value="1"/>
</dbReference>
<dbReference type="EMBL" id="JBHSZI010000001">
    <property type="protein sequence ID" value="MFC7058258.1"/>
    <property type="molecule type" value="Genomic_DNA"/>
</dbReference>
<keyword evidence="2" id="KW-0012">Acyltransferase</keyword>
<evidence type="ECO:0000313" key="2">
    <source>
        <dbReference type="EMBL" id="MFC7058258.1"/>
    </source>
</evidence>
<dbReference type="RefSeq" id="WP_267164066.1">
    <property type="nucleotide sequence ID" value="NZ_CP112972.1"/>
</dbReference>
<dbReference type="PANTHER" id="PTHR43441">
    <property type="entry name" value="RIBOSOMAL-PROTEIN-SERINE ACETYLTRANSFERASE"/>
    <property type="match status" value="1"/>
</dbReference>
<proteinExistence type="predicted"/>
<gene>
    <name evidence="2" type="ORF">ACFQQG_08805</name>
</gene>
<dbReference type="InterPro" id="IPR051908">
    <property type="entry name" value="Ribosomal_N-acetyltransferase"/>
</dbReference>
<comment type="caution">
    <text evidence="2">The sequence shown here is derived from an EMBL/GenBank/DDBJ whole genome shotgun (WGS) entry which is preliminary data.</text>
</comment>
<organism evidence="2 3">
    <name type="scientific">Halovenus salina</name>
    <dbReference type="NCBI Taxonomy" id="1510225"/>
    <lineage>
        <taxon>Archaea</taxon>
        <taxon>Methanobacteriati</taxon>
        <taxon>Methanobacteriota</taxon>
        <taxon>Stenosarchaea group</taxon>
        <taxon>Halobacteria</taxon>
        <taxon>Halobacteriales</taxon>
        <taxon>Haloarculaceae</taxon>
        <taxon>Halovenus</taxon>
    </lineage>
</organism>
<dbReference type="SUPFAM" id="SSF55729">
    <property type="entry name" value="Acyl-CoA N-acyltransferases (Nat)"/>
    <property type="match status" value="1"/>
</dbReference>
<dbReference type="GeneID" id="76630234"/>
<protein>
    <submittedName>
        <fullName evidence="2">GNAT family N-acetyltransferase</fullName>
        <ecNumber evidence="2">2.3.-.-</ecNumber>
    </submittedName>
</protein>
<sequence length="175" mass="19604">MPGPVFLSGDRVALRTIEREDLDFMQEAVNDPSVWRAIGASTPVNGPQEEAFFENIVSEEGQVNLLVAVDGEAAGLVGLTPKETQTHAEELGYWMDADYRRQGYCSEAVKLVTDYAFAQRGLHRISARVFEFNDASQALLESVGFTREGTHREAAFIDGEYQDVYWYSVLADEWN</sequence>
<reference evidence="2 3" key="1">
    <citation type="journal article" date="2019" name="Int. J. Syst. Evol. Microbiol.">
        <title>The Global Catalogue of Microorganisms (GCM) 10K type strain sequencing project: providing services to taxonomists for standard genome sequencing and annotation.</title>
        <authorList>
            <consortium name="The Broad Institute Genomics Platform"/>
            <consortium name="The Broad Institute Genome Sequencing Center for Infectious Disease"/>
            <person name="Wu L."/>
            <person name="Ma J."/>
        </authorList>
    </citation>
    <scope>NUCLEOTIDE SEQUENCE [LARGE SCALE GENOMIC DNA]</scope>
    <source>
        <strain evidence="2 3">JCM 30072</strain>
    </source>
</reference>